<dbReference type="InterPro" id="IPR054289">
    <property type="entry name" value="DUF7025"/>
</dbReference>
<dbReference type="InterPro" id="IPR056599">
    <property type="entry name" value="AAA_lid_fung"/>
</dbReference>
<dbReference type="Pfam" id="PF00004">
    <property type="entry name" value="AAA"/>
    <property type="match status" value="1"/>
</dbReference>
<dbReference type="PANTHER" id="PTHR46411:SF2">
    <property type="entry name" value="AAA+ ATPASE DOMAIN-CONTAINING PROTEIN"/>
    <property type="match status" value="1"/>
</dbReference>
<evidence type="ECO:0000256" key="1">
    <source>
        <dbReference type="SAM" id="MobiDB-lite"/>
    </source>
</evidence>
<feature type="compositionally biased region" description="Polar residues" evidence="1">
    <location>
        <begin position="41"/>
        <end position="82"/>
    </location>
</feature>
<feature type="compositionally biased region" description="Low complexity" evidence="1">
    <location>
        <begin position="83"/>
        <end position="98"/>
    </location>
</feature>
<dbReference type="GO" id="GO:0005524">
    <property type="term" value="F:ATP binding"/>
    <property type="evidence" value="ECO:0007669"/>
    <property type="project" value="InterPro"/>
</dbReference>
<dbReference type="GeneID" id="87914222"/>
<dbReference type="EMBL" id="JAWRVG010000069">
    <property type="protein sequence ID" value="KAK4061556.1"/>
    <property type="molecule type" value="Genomic_DNA"/>
</dbReference>
<dbReference type="Pfam" id="PF22942">
    <property type="entry name" value="DUF7025"/>
    <property type="match status" value="1"/>
</dbReference>
<dbReference type="PANTHER" id="PTHR46411">
    <property type="entry name" value="FAMILY ATPASE, PUTATIVE-RELATED"/>
    <property type="match status" value="1"/>
</dbReference>
<dbReference type="SMART" id="SM00382">
    <property type="entry name" value="AAA"/>
    <property type="match status" value="1"/>
</dbReference>
<sequence length="815" mass="93458">MMPQWGKRSTILPTADADTLSIPDQIPNRGDDYHLAEEGDNNSGNGSKAETGSHVSQEGRVNNNSSIDRTFIDTSGQRESLLQQQPTQQPTQEPMQQTDSLANTIESIARALNIQEKSPTLTMETLQTYFSDLNSKKETQKSAVSMVQLIHRVYRRTKRVSSEHLYLDQPQWLAGETSSRAAFAGNLPVHNIPAYLSKHPEICCVIYRDYDISSFIGKEPPDEDLNTPVSPEQTGEFIEPVSRSLTSAVARFFDYYKFNTDAVASFNSLKLIAPYVTIYYAREKGLPSFMATLERRQHAQFQTVLDYILSRYENDYGIFDEMTSKGKISQAYIEYLFKPGDTIVLGKDQEARGCLCKTWLRKNTTKSTDFHQEVPNQDKIKSTFELEAWSWDFDGEFLKKESNILMEFDVKDYSEKNISDLSLRPLRFVDGATETRLKTRGEWFWKCRERQMVSYDDTLQGLHHSCHERYMIDMAMYRDLHKSESSATKRADVGYFSPETMRQENPPDENFIHLAPLTLKAYNLKKKKWMNVKLDGLRQVSWNTRAFERLVLNKKTKRLIQALISNQIEAEKSTDLISGKGNGLIMLLHGGPGTGKTLTAESVAEIARKPLYPVTCGDIGTKPEEVENYLEYVLHLGKTWGCVVLLDEADVFLEQRGLEDLHRNALVSVFLRVLEYYDGILILTSNRVGTFDEAFKSRIQLAIHYGSLTTHQRTKIWENFVDRLRELNEEGIDFDDLEDNIEQLAKKEMNGREIRNAITTARQYARWERQQDQRFKLNYNVVKEVIETAGEFDAYINTLNGGLTPEQVAKEDGIR</sequence>
<dbReference type="AlphaFoldDB" id="A0AAE1LV41"/>
<dbReference type="InterPro" id="IPR027417">
    <property type="entry name" value="P-loop_NTPase"/>
</dbReference>
<dbReference type="RefSeq" id="XP_062750756.1">
    <property type="nucleotide sequence ID" value="XM_062894317.1"/>
</dbReference>
<accession>A0AAE1LV41</accession>
<dbReference type="Gene3D" id="3.40.50.300">
    <property type="entry name" value="P-loop containing nucleotide triphosphate hydrolases"/>
    <property type="match status" value="1"/>
</dbReference>
<dbReference type="Proteomes" id="UP001273209">
    <property type="component" value="Unassembled WGS sequence"/>
</dbReference>
<dbReference type="Pfam" id="PF23232">
    <property type="entry name" value="AAA_lid_13"/>
    <property type="match status" value="1"/>
</dbReference>
<reference evidence="3" key="1">
    <citation type="submission" date="2023-11" db="EMBL/GenBank/DDBJ databases">
        <title>The genome sequences of three competitors of mushroom-forming fungi.</title>
        <authorList>
            <person name="Beijen E."/>
            <person name="Ohm R.A."/>
        </authorList>
    </citation>
    <scope>NUCLEOTIDE SEQUENCE</scope>
    <source>
        <strain evidence="3">CBS 100526</strain>
    </source>
</reference>
<name>A0AAE1LV41_9HYPO</name>
<dbReference type="InterPro" id="IPR003959">
    <property type="entry name" value="ATPase_AAA_core"/>
</dbReference>
<evidence type="ECO:0000259" key="2">
    <source>
        <dbReference type="SMART" id="SM00382"/>
    </source>
</evidence>
<protein>
    <recommendedName>
        <fullName evidence="2">AAA+ ATPase domain-containing protein</fullName>
    </recommendedName>
</protein>
<feature type="domain" description="AAA+ ATPase" evidence="2">
    <location>
        <begin position="582"/>
        <end position="709"/>
    </location>
</feature>
<organism evidence="3 4">
    <name type="scientific">Trichoderma aggressivum f. europaeum</name>
    <dbReference type="NCBI Taxonomy" id="173218"/>
    <lineage>
        <taxon>Eukaryota</taxon>
        <taxon>Fungi</taxon>
        <taxon>Dikarya</taxon>
        <taxon>Ascomycota</taxon>
        <taxon>Pezizomycotina</taxon>
        <taxon>Sordariomycetes</taxon>
        <taxon>Hypocreomycetidae</taxon>
        <taxon>Hypocreales</taxon>
        <taxon>Hypocreaceae</taxon>
        <taxon>Trichoderma</taxon>
    </lineage>
</organism>
<keyword evidence="4" id="KW-1185">Reference proteome</keyword>
<dbReference type="SUPFAM" id="SSF52540">
    <property type="entry name" value="P-loop containing nucleoside triphosphate hydrolases"/>
    <property type="match status" value="1"/>
</dbReference>
<evidence type="ECO:0000313" key="3">
    <source>
        <dbReference type="EMBL" id="KAK4061556.1"/>
    </source>
</evidence>
<evidence type="ECO:0000313" key="4">
    <source>
        <dbReference type="Proteomes" id="UP001273209"/>
    </source>
</evidence>
<proteinExistence type="predicted"/>
<dbReference type="GO" id="GO:0016887">
    <property type="term" value="F:ATP hydrolysis activity"/>
    <property type="evidence" value="ECO:0007669"/>
    <property type="project" value="InterPro"/>
</dbReference>
<dbReference type="InterPro" id="IPR003593">
    <property type="entry name" value="AAA+_ATPase"/>
</dbReference>
<gene>
    <name evidence="3" type="ORF">Triagg1_10265</name>
</gene>
<feature type="region of interest" description="Disordered" evidence="1">
    <location>
        <begin position="1"/>
        <end position="98"/>
    </location>
</feature>
<comment type="caution">
    <text evidence="3">The sequence shown here is derived from an EMBL/GenBank/DDBJ whole genome shotgun (WGS) entry which is preliminary data.</text>
</comment>
<dbReference type="CDD" id="cd19481">
    <property type="entry name" value="RecA-like_protease"/>
    <property type="match status" value="1"/>
</dbReference>